<keyword evidence="1" id="KW-0812">Transmembrane</keyword>
<protein>
    <submittedName>
        <fullName evidence="2">Uncharacterized protein</fullName>
    </submittedName>
</protein>
<reference evidence="2" key="1">
    <citation type="submission" date="2021-01" db="EMBL/GenBank/DDBJ databases">
        <authorList>
            <person name="Corre E."/>
            <person name="Pelletier E."/>
            <person name="Niang G."/>
            <person name="Scheremetjew M."/>
            <person name="Finn R."/>
            <person name="Kale V."/>
            <person name="Holt S."/>
            <person name="Cochrane G."/>
            <person name="Meng A."/>
            <person name="Brown T."/>
            <person name="Cohen L."/>
        </authorList>
    </citation>
    <scope>NUCLEOTIDE SEQUENCE</scope>
    <source>
        <strain evidence="2">SAG 36.94</strain>
    </source>
</reference>
<proteinExistence type="predicted"/>
<organism evidence="2">
    <name type="scientific">Compsopogon caeruleus</name>
    <dbReference type="NCBI Taxonomy" id="31354"/>
    <lineage>
        <taxon>Eukaryota</taxon>
        <taxon>Rhodophyta</taxon>
        <taxon>Compsopogonophyceae</taxon>
        <taxon>Compsopogonales</taxon>
        <taxon>Compsopogonaceae</taxon>
        <taxon>Compsopogon</taxon>
    </lineage>
</organism>
<gene>
    <name evidence="2" type="ORF">CCAE0312_LOCUS56</name>
</gene>
<keyword evidence="1" id="KW-1133">Transmembrane helix</keyword>
<feature type="transmembrane region" description="Helical" evidence="1">
    <location>
        <begin position="447"/>
        <end position="464"/>
    </location>
</feature>
<evidence type="ECO:0000313" key="2">
    <source>
        <dbReference type="EMBL" id="CAD9220196.1"/>
    </source>
</evidence>
<keyword evidence="1" id="KW-0472">Membrane</keyword>
<feature type="transmembrane region" description="Helical" evidence="1">
    <location>
        <begin position="370"/>
        <end position="389"/>
    </location>
</feature>
<evidence type="ECO:0000256" key="1">
    <source>
        <dbReference type="SAM" id="Phobius"/>
    </source>
</evidence>
<feature type="transmembrane region" description="Helical" evidence="1">
    <location>
        <begin position="20"/>
        <end position="39"/>
    </location>
</feature>
<dbReference type="AlphaFoldDB" id="A0A7S1XA31"/>
<sequence length="479" mass="52763">MGEPSPRWVTGAGAGGHRRSHVTGGMALLWLFPFLLLFLESACVDLGDKDRELAFFLEDILSESAKGALSLPSYESSTRFAAFGRRSLWSQLPSQYVADALIDSLLLPRANIMSFGISAQDGKLARFLSIHHVWHCYSKYNQDDPRRWNSDPKPAVFSMALDEINSTIRTWPSGIDNRDSRGGSSIGQCLSPFELRDSELGLNRTWTASIKPSASTSKPLKGFETKLNEVISSQSKIDDALGSIFNLFRLFFQAQLHESEEETQFAAQVDVSQLHLLTVSNITDISLSRNLGQQNISSQLYQAVGTIRAKSNTVVSGNFLVQNNIRSATDSQLALASAAALSGILLDFEPLDTSGLVTASRRKLGNLIRLITYFSLVVIDVIPLSLLFVQELQLSRWTSPFVGSSGIYSLLDGGGFSKGTFSKPEGRSILLFFELGYMKLLLARPRLVGIVLGLTLTIRGFFFFRRAGMRIIAISLTRT</sequence>
<accession>A0A7S1XA31</accession>
<dbReference type="EMBL" id="HBGH01000121">
    <property type="protein sequence ID" value="CAD9220196.1"/>
    <property type="molecule type" value="Transcribed_RNA"/>
</dbReference>
<name>A0A7S1XA31_9RHOD</name>